<name>A0A5B7IFW8_PORTR</name>
<proteinExistence type="predicted"/>
<protein>
    <submittedName>
        <fullName evidence="1">Uncharacterized protein</fullName>
    </submittedName>
</protein>
<accession>A0A5B7IFW8</accession>
<reference evidence="1 2" key="1">
    <citation type="submission" date="2019-05" db="EMBL/GenBank/DDBJ databases">
        <title>Another draft genome of Portunus trituberculatus and its Hox gene families provides insights of decapod evolution.</title>
        <authorList>
            <person name="Jeong J.-H."/>
            <person name="Song I."/>
            <person name="Kim S."/>
            <person name="Choi T."/>
            <person name="Kim D."/>
            <person name="Ryu S."/>
            <person name="Kim W."/>
        </authorList>
    </citation>
    <scope>NUCLEOTIDE SEQUENCE [LARGE SCALE GENOMIC DNA]</scope>
    <source>
        <tissue evidence="1">Muscle</tissue>
    </source>
</reference>
<gene>
    <name evidence="1" type="ORF">E2C01_075771</name>
</gene>
<dbReference type="AlphaFoldDB" id="A0A5B7IFW8"/>
<dbReference type="EMBL" id="VSRR010056144">
    <property type="protein sequence ID" value="MPC81165.1"/>
    <property type="molecule type" value="Genomic_DNA"/>
</dbReference>
<evidence type="ECO:0000313" key="1">
    <source>
        <dbReference type="EMBL" id="MPC81165.1"/>
    </source>
</evidence>
<comment type="caution">
    <text evidence="1">The sequence shown here is derived from an EMBL/GenBank/DDBJ whole genome shotgun (WGS) entry which is preliminary data.</text>
</comment>
<sequence length="92" mass="10648">MDEWRADRPTLHLRDVILIATPLRPPWSRRGGRAGDKTGQLRPRLPRLKEEEIVYEITCPVTASGVRVLPAPCYRWLLRVTLLNHWLVTALL</sequence>
<dbReference type="Proteomes" id="UP000324222">
    <property type="component" value="Unassembled WGS sequence"/>
</dbReference>
<organism evidence="1 2">
    <name type="scientific">Portunus trituberculatus</name>
    <name type="common">Swimming crab</name>
    <name type="synonym">Neptunus trituberculatus</name>
    <dbReference type="NCBI Taxonomy" id="210409"/>
    <lineage>
        <taxon>Eukaryota</taxon>
        <taxon>Metazoa</taxon>
        <taxon>Ecdysozoa</taxon>
        <taxon>Arthropoda</taxon>
        <taxon>Crustacea</taxon>
        <taxon>Multicrustacea</taxon>
        <taxon>Malacostraca</taxon>
        <taxon>Eumalacostraca</taxon>
        <taxon>Eucarida</taxon>
        <taxon>Decapoda</taxon>
        <taxon>Pleocyemata</taxon>
        <taxon>Brachyura</taxon>
        <taxon>Eubrachyura</taxon>
        <taxon>Portunoidea</taxon>
        <taxon>Portunidae</taxon>
        <taxon>Portuninae</taxon>
        <taxon>Portunus</taxon>
    </lineage>
</organism>
<evidence type="ECO:0000313" key="2">
    <source>
        <dbReference type="Proteomes" id="UP000324222"/>
    </source>
</evidence>
<keyword evidence="2" id="KW-1185">Reference proteome</keyword>